<proteinExistence type="predicted"/>
<evidence type="ECO:0000259" key="3">
    <source>
        <dbReference type="Pfam" id="PF02581"/>
    </source>
</evidence>
<dbReference type="PANTHER" id="PTHR20857">
    <property type="entry name" value="THIAMINE-PHOSPHATE PYROPHOSPHORYLASE"/>
    <property type="match status" value="1"/>
</dbReference>
<comment type="pathway">
    <text evidence="1">Cofactor biosynthesis; thiamine diphosphate biosynthesis.</text>
</comment>
<protein>
    <submittedName>
        <fullName evidence="4">Thiamine-phosphate pyrophosphorylase</fullName>
    </submittedName>
</protein>
<dbReference type="InterPro" id="IPR013785">
    <property type="entry name" value="Aldolase_TIM"/>
</dbReference>
<dbReference type="PANTHER" id="PTHR20857:SF15">
    <property type="entry name" value="THIAMINE-PHOSPHATE SYNTHASE"/>
    <property type="match status" value="1"/>
</dbReference>
<dbReference type="RefSeq" id="WP_090628799.1">
    <property type="nucleotide sequence ID" value="NZ_FOQO01000008.1"/>
</dbReference>
<dbReference type="CDD" id="cd00564">
    <property type="entry name" value="TMP_TenI"/>
    <property type="match status" value="1"/>
</dbReference>
<dbReference type="OrthoDB" id="194683at2"/>
<dbReference type="GO" id="GO:0004789">
    <property type="term" value="F:thiamine-phosphate diphosphorylase activity"/>
    <property type="evidence" value="ECO:0007669"/>
    <property type="project" value="TreeGrafter"/>
</dbReference>
<dbReference type="GO" id="GO:0009228">
    <property type="term" value="P:thiamine biosynthetic process"/>
    <property type="evidence" value="ECO:0007669"/>
    <property type="project" value="UniProtKB-KW"/>
</dbReference>
<dbReference type="Proteomes" id="UP000198670">
    <property type="component" value="Unassembled WGS sequence"/>
</dbReference>
<keyword evidence="2" id="KW-0784">Thiamine biosynthesis</keyword>
<dbReference type="GO" id="GO:0005737">
    <property type="term" value="C:cytoplasm"/>
    <property type="evidence" value="ECO:0007669"/>
    <property type="project" value="TreeGrafter"/>
</dbReference>
<feature type="domain" description="Thiamine phosphate synthase/TenI" evidence="3">
    <location>
        <begin position="5"/>
        <end position="171"/>
    </location>
</feature>
<evidence type="ECO:0000256" key="1">
    <source>
        <dbReference type="ARBA" id="ARBA00004948"/>
    </source>
</evidence>
<dbReference type="InterPro" id="IPR036206">
    <property type="entry name" value="ThiamineP_synth_sf"/>
</dbReference>
<evidence type="ECO:0000313" key="4">
    <source>
        <dbReference type="EMBL" id="SFJ27896.1"/>
    </source>
</evidence>
<dbReference type="Gene3D" id="3.20.20.70">
    <property type="entry name" value="Aldolase class I"/>
    <property type="match status" value="1"/>
</dbReference>
<sequence>MQLLVITREDFFSGEAAVLNDLFAAGLTGLHLRKPHATGHEVRELLRTIRTDFHPRIIIHNHLALSGEFDVLGVHLPLEVLLQTDKIQDKGQISCSTHTHAEIRAAATVADRAFISPLFNSVSKKDYRGNALLRMVPKPTGNTLWVALGGITPNRLAAVHRHGFEAAAVMGYIWQGGQPQQQFANCQAAAAGLTKGDKP</sequence>
<dbReference type="STRING" id="1477437.SAMN05444682_108241"/>
<dbReference type="Pfam" id="PF02581">
    <property type="entry name" value="TMP-TENI"/>
    <property type="match status" value="1"/>
</dbReference>
<accession>A0A1I3Q431</accession>
<keyword evidence="5" id="KW-1185">Reference proteome</keyword>
<organism evidence="4 5">
    <name type="scientific">Parapedobacter indicus</name>
    <dbReference type="NCBI Taxonomy" id="1477437"/>
    <lineage>
        <taxon>Bacteria</taxon>
        <taxon>Pseudomonadati</taxon>
        <taxon>Bacteroidota</taxon>
        <taxon>Sphingobacteriia</taxon>
        <taxon>Sphingobacteriales</taxon>
        <taxon>Sphingobacteriaceae</taxon>
        <taxon>Parapedobacter</taxon>
    </lineage>
</organism>
<dbReference type="EMBL" id="FOQO01000008">
    <property type="protein sequence ID" value="SFJ27896.1"/>
    <property type="molecule type" value="Genomic_DNA"/>
</dbReference>
<reference evidence="4 5" key="1">
    <citation type="submission" date="2016-10" db="EMBL/GenBank/DDBJ databases">
        <authorList>
            <person name="de Groot N.N."/>
        </authorList>
    </citation>
    <scope>NUCLEOTIDE SEQUENCE [LARGE SCALE GENOMIC DNA]</scope>
    <source>
        <strain evidence="4 5">RK1</strain>
    </source>
</reference>
<dbReference type="AlphaFoldDB" id="A0A1I3Q431"/>
<dbReference type="SUPFAM" id="SSF51391">
    <property type="entry name" value="Thiamin phosphate synthase"/>
    <property type="match status" value="1"/>
</dbReference>
<evidence type="ECO:0000313" key="5">
    <source>
        <dbReference type="Proteomes" id="UP000198670"/>
    </source>
</evidence>
<evidence type="ECO:0000256" key="2">
    <source>
        <dbReference type="ARBA" id="ARBA00022977"/>
    </source>
</evidence>
<gene>
    <name evidence="4" type="ORF">SAMN05444682_108241</name>
</gene>
<dbReference type="InterPro" id="IPR022998">
    <property type="entry name" value="ThiamineP_synth_TenI"/>
</dbReference>
<name>A0A1I3Q431_9SPHI</name>